<dbReference type="Proteomes" id="UP001597510">
    <property type="component" value="Unassembled WGS sequence"/>
</dbReference>
<organism evidence="2 3">
    <name type="scientific">Emticicia soli</name>
    <dbReference type="NCBI Taxonomy" id="2027878"/>
    <lineage>
        <taxon>Bacteria</taxon>
        <taxon>Pseudomonadati</taxon>
        <taxon>Bacteroidota</taxon>
        <taxon>Cytophagia</taxon>
        <taxon>Cytophagales</taxon>
        <taxon>Leadbetterellaceae</taxon>
        <taxon>Emticicia</taxon>
    </lineage>
</organism>
<dbReference type="Pfam" id="PF04397">
    <property type="entry name" value="LytTR"/>
    <property type="match status" value="1"/>
</dbReference>
<accession>A0ABW5JH36</accession>
<dbReference type="InterPro" id="IPR046947">
    <property type="entry name" value="LytR-like"/>
</dbReference>
<reference evidence="3" key="1">
    <citation type="journal article" date="2019" name="Int. J. Syst. Evol. Microbiol.">
        <title>The Global Catalogue of Microorganisms (GCM) 10K type strain sequencing project: providing services to taxonomists for standard genome sequencing and annotation.</title>
        <authorList>
            <consortium name="The Broad Institute Genomics Platform"/>
            <consortium name="The Broad Institute Genome Sequencing Center for Infectious Disease"/>
            <person name="Wu L."/>
            <person name="Ma J."/>
        </authorList>
    </citation>
    <scope>NUCLEOTIDE SEQUENCE [LARGE SCALE GENOMIC DNA]</scope>
    <source>
        <strain evidence="3">KCTC 52344</strain>
    </source>
</reference>
<dbReference type="PANTHER" id="PTHR37299:SF1">
    <property type="entry name" value="STAGE 0 SPORULATION PROTEIN A HOMOLOG"/>
    <property type="match status" value="1"/>
</dbReference>
<dbReference type="PROSITE" id="PS50930">
    <property type="entry name" value="HTH_LYTTR"/>
    <property type="match status" value="1"/>
</dbReference>
<proteinExistence type="predicted"/>
<dbReference type="EMBL" id="JBHULC010000043">
    <property type="protein sequence ID" value="MFD2524106.1"/>
    <property type="molecule type" value="Genomic_DNA"/>
</dbReference>
<dbReference type="SMART" id="SM00850">
    <property type="entry name" value="LytTR"/>
    <property type="match status" value="1"/>
</dbReference>
<protein>
    <submittedName>
        <fullName evidence="2">LytR/AlgR family response regulator transcription factor</fullName>
    </submittedName>
</protein>
<evidence type="ECO:0000313" key="3">
    <source>
        <dbReference type="Proteomes" id="UP001597510"/>
    </source>
</evidence>
<dbReference type="RefSeq" id="WP_340239954.1">
    <property type="nucleotide sequence ID" value="NZ_JBBEWC010000017.1"/>
</dbReference>
<sequence length="108" mass="12495">MMTQEPLIRLGWHTKIDPGTILFMKADSNYTEVHLNNGNIILSATSLGRLAKRLPSCQFIRPNRSVLVNLDFMTEYQKIGKSIRMNNNEVIKVSRRRTKQVTRSINTY</sequence>
<dbReference type="InterPro" id="IPR007492">
    <property type="entry name" value="LytTR_DNA-bd_dom"/>
</dbReference>
<name>A0ABW5JH36_9BACT</name>
<keyword evidence="3" id="KW-1185">Reference proteome</keyword>
<gene>
    <name evidence="2" type="ORF">ACFSR2_24630</name>
</gene>
<dbReference type="Gene3D" id="2.40.50.1020">
    <property type="entry name" value="LytTr DNA-binding domain"/>
    <property type="match status" value="1"/>
</dbReference>
<evidence type="ECO:0000259" key="1">
    <source>
        <dbReference type="PROSITE" id="PS50930"/>
    </source>
</evidence>
<feature type="domain" description="HTH LytTR-type" evidence="1">
    <location>
        <begin position="15"/>
        <end position="107"/>
    </location>
</feature>
<dbReference type="PANTHER" id="PTHR37299">
    <property type="entry name" value="TRANSCRIPTIONAL REGULATOR-RELATED"/>
    <property type="match status" value="1"/>
</dbReference>
<evidence type="ECO:0000313" key="2">
    <source>
        <dbReference type="EMBL" id="MFD2524106.1"/>
    </source>
</evidence>
<comment type="caution">
    <text evidence="2">The sequence shown here is derived from an EMBL/GenBank/DDBJ whole genome shotgun (WGS) entry which is preliminary data.</text>
</comment>